<dbReference type="GO" id="GO:0016787">
    <property type="term" value="F:hydrolase activity"/>
    <property type="evidence" value="ECO:0007669"/>
    <property type="project" value="UniProtKB-KW"/>
</dbReference>
<dbReference type="PANTHER" id="PTHR43788">
    <property type="entry name" value="DNA2/NAM7 HELICASE FAMILY MEMBER"/>
    <property type="match status" value="1"/>
</dbReference>
<keyword evidence="10" id="KW-1185">Reference proteome</keyword>
<dbReference type="InterPro" id="IPR050534">
    <property type="entry name" value="Coronavir_polyprotein_1ab"/>
</dbReference>
<dbReference type="InterPro" id="IPR041679">
    <property type="entry name" value="DNA2/NAM7-like_C"/>
</dbReference>
<comment type="similarity">
    <text evidence="1">Belongs to the DNA2/NAM7 helicase family.</text>
</comment>
<keyword evidence="2" id="KW-0547">Nucleotide-binding</keyword>
<evidence type="ECO:0000313" key="10">
    <source>
        <dbReference type="Proteomes" id="UP001163046"/>
    </source>
</evidence>
<organism evidence="9 10">
    <name type="scientific">Desmophyllum pertusum</name>
    <dbReference type="NCBI Taxonomy" id="174260"/>
    <lineage>
        <taxon>Eukaryota</taxon>
        <taxon>Metazoa</taxon>
        <taxon>Cnidaria</taxon>
        <taxon>Anthozoa</taxon>
        <taxon>Hexacorallia</taxon>
        <taxon>Scleractinia</taxon>
        <taxon>Caryophylliina</taxon>
        <taxon>Caryophylliidae</taxon>
        <taxon>Desmophyllum</taxon>
    </lineage>
</organism>
<proteinExistence type="inferred from homology"/>
<keyword evidence="4 9" id="KW-0347">Helicase</keyword>
<dbReference type="Pfam" id="PF13086">
    <property type="entry name" value="AAA_11"/>
    <property type="match status" value="1"/>
</dbReference>
<evidence type="ECO:0000259" key="8">
    <source>
        <dbReference type="Pfam" id="PF13087"/>
    </source>
</evidence>
<evidence type="ECO:0000256" key="1">
    <source>
        <dbReference type="ARBA" id="ARBA00007913"/>
    </source>
</evidence>
<evidence type="ECO:0000313" key="9">
    <source>
        <dbReference type="EMBL" id="KAJ7378404.1"/>
    </source>
</evidence>
<evidence type="ECO:0000256" key="4">
    <source>
        <dbReference type="ARBA" id="ARBA00022806"/>
    </source>
</evidence>
<sequence length="425" mass="48256">MSGSVTSVLENVQQEKLDEGIAIVLKLYRSSLLWTFKQIRGCRCRVLDEEHRPEDPSSLRKPYRARRVSDTKPSETNSTIASQEELRVPENLRGIALHHVIRDEEKSPQFAKTLKKYEKYFARMKKKMMKKKKKKKKNRKVKDSDVKEYLKVIKKAKIWAIKNHVQIVLCTCSAAGSGIIKHACENLIQCIVDECGMCLEPETLIPIVCSRAQQVVLIGDHMQASTDRKEQVARLCVCTRRTCKPAPEGPLRGLRFTQHQDICEFPSKQFYKGELVTSASVIERDTELPTVAEYKEYVPLVFCHVVGEEEELVVKTEEGNQRSKSGSGEKTGQYLWSEEGSIVVLSPYRAQCHLIREELAALEFSEIPVTSIVKSQGPAECVILVIISLGCACDYQTPQYRSRSPNVVGMARRVTWEFVTDGAFR</sequence>
<evidence type="ECO:0000256" key="3">
    <source>
        <dbReference type="ARBA" id="ARBA00022801"/>
    </source>
</evidence>
<feature type="domain" description="DNA2/NAM7 helicase helicase" evidence="7">
    <location>
        <begin position="101"/>
        <end position="223"/>
    </location>
</feature>
<name>A0A9X0CYQ6_9CNID</name>
<dbReference type="PANTHER" id="PTHR43788:SF16">
    <property type="entry name" value="HELICASE WITH ZINC FINGER 2"/>
    <property type="match status" value="1"/>
</dbReference>
<dbReference type="Pfam" id="PF13087">
    <property type="entry name" value="AAA_12"/>
    <property type="match status" value="1"/>
</dbReference>
<evidence type="ECO:0000256" key="2">
    <source>
        <dbReference type="ARBA" id="ARBA00022741"/>
    </source>
</evidence>
<reference evidence="9" key="1">
    <citation type="submission" date="2023-01" db="EMBL/GenBank/DDBJ databases">
        <title>Genome assembly of the deep-sea coral Lophelia pertusa.</title>
        <authorList>
            <person name="Herrera S."/>
            <person name="Cordes E."/>
        </authorList>
    </citation>
    <scope>NUCLEOTIDE SEQUENCE</scope>
    <source>
        <strain evidence="9">USNM1676648</strain>
        <tissue evidence="9">Polyp</tissue>
    </source>
</reference>
<dbReference type="SUPFAM" id="SSF52540">
    <property type="entry name" value="P-loop containing nucleoside triphosphate hydrolases"/>
    <property type="match status" value="1"/>
</dbReference>
<keyword evidence="5" id="KW-0067">ATP-binding</keyword>
<evidence type="ECO:0000256" key="6">
    <source>
        <dbReference type="SAM" id="MobiDB-lite"/>
    </source>
</evidence>
<feature type="domain" description="DNA2/NAM7 helicase-like C-terminal" evidence="8">
    <location>
        <begin position="258"/>
        <end position="385"/>
    </location>
</feature>
<dbReference type="OrthoDB" id="2285229at2759"/>
<dbReference type="Proteomes" id="UP001163046">
    <property type="component" value="Unassembled WGS sequence"/>
</dbReference>
<dbReference type="EMBL" id="MU826367">
    <property type="protein sequence ID" value="KAJ7378404.1"/>
    <property type="molecule type" value="Genomic_DNA"/>
</dbReference>
<accession>A0A9X0CYQ6</accession>
<dbReference type="AlphaFoldDB" id="A0A9X0CYQ6"/>
<dbReference type="GO" id="GO:0005524">
    <property type="term" value="F:ATP binding"/>
    <property type="evidence" value="ECO:0007669"/>
    <property type="project" value="UniProtKB-KW"/>
</dbReference>
<evidence type="ECO:0000256" key="5">
    <source>
        <dbReference type="ARBA" id="ARBA00022840"/>
    </source>
</evidence>
<comment type="caution">
    <text evidence="9">The sequence shown here is derived from an EMBL/GenBank/DDBJ whole genome shotgun (WGS) entry which is preliminary data.</text>
</comment>
<dbReference type="InterPro" id="IPR027417">
    <property type="entry name" value="P-loop_NTPase"/>
</dbReference>
<gene>
    <name evidence="9" type="primary">HELZ2_25</name>
    <name evidence="9" type="ORF">OS493_023660</name>
</gene>
<protein>
    <submittedName>
        <fullName evidence="9">Helicase</fullName>
    </submittedName>
</protein>
<feature type="region of interest" description="Disordered" evidence="6">
    <location>
        <begin position="50"/>
        <end position="82"/>
    </location>
</feature>
<dbReference type="Gene3D" id="3.40.50.300">
    <property type="entry name" value="P-loop containing nucleotide triphosphate hydrolases"/>
    <property type="match status" value="2"/>
</dbReference>
<keyword evidence="3" id="KW-0378">Hydrolase</keyword>
<dbReference type="GO" id="GO:0043139">
    <property type="term" value="F:5'-3' DNA helicase activity"/>
    <property type="evidence" value="ECO:0007669"/>
    <property type="project" value="TreeGrafter"/>
</dbReference>
<dbReference type="InterPro" id="IPR041677">
    <property type="entry name" value="DNA2/NAM7_AAA_11"/>
</dbReference>
<evidence type="ECO:0000259" key="7">
    <source>
        <dbReference type="Pfam" id="PF13086"/>
    </source>
</evidence>